<keyword evidence="6" id="KW-1070">Brassinosteroid signaling pathway</keyword>
<keyword evidence="11" id="KW-0675">Receptor</keyword>
<keyword evidence="15" id="KW-1185">Reference proteome</keyword>
<evidence type="ECO:0000313" key="14">
    <source>
        <dbReference type="EMBL" id="WVZ77843.1"/>
    </source>
</evidence>
<dbReference type="InterPro" id="IPR001611">
    <property type="entry name" value="Leu-rich_rpt"/>
</dbReference>
<keyword evidence="12" id="KW-0325">Glycoprotein</keyword>
<dbReference type="PANTHER" id="PTHR27004:SF447">
    <property type="entry name" value="RECEPTOR LIKE PROTEIN 30-LIKE"/>
    <property type="match status" value="1"/>
</dbReference>
<dbReference type="PROSITE" id="PS51450">
    <property type="entry name" value="LRR"/>
    <property type="match status" value="1"/>
</dbReference>
<dbReference type="InterPro" id="IPR032675">
    <property type="entry name" value="LRR_dom_sf"/>
</dbReference>
<dbReference type="PRINTS" id="PR00019">
    <property type="entry name" value="LEURICHRPT"/>
</dbReference>
<dbReference type="Pfam" id="PF12799">
    <property type="entry name" value="LRR_4"/>
    <property type="match status" value="1"/>
</dbReference>
<evidence type="ECO:0000256" key="8">
    <source>
        <dbReference type="ARBA" id="ARBA00022737"/>
    </source>
</evidence>
<keyword evidence="7" id="KW-0812">Transmembrane</keyword>
<sequence>MIFDLTVYIGPSHQYRTHTAFPIALNLSGNKLTGVIPPDIGQLKALQLLDISSNSLKGPIPSSMCNLTNLQVLDLSNNNFIGEIPAALDNLSFLSAFNISKNNLEGPIPTGGQFGTFPNSSFDGNPRLCGHVVNKNCGTIEAGPTDP</sequence>
<dbReference type="GO" id="GO:0009742">
    <property type="term" value="P:brassinosteroid mediated signaling pathway"/>
    <property type="evidence" value="ECO:0007669"/>
    <property type="project" value="UniProtKB-KW"/>
</dbReference>
<dbReference type="Pfam" id="PF00560">
    <property type="entry name" value="LRR_1"/>
    <property type="match status" value="1"/>
</dbReference>
<dbReference type="GO" id="GO:0005886">
    <property type="term" value="C:plasma membrane"/>
    <property type="evidence" value="ECO:0007669"/>
    <property type="project" value="UniProtKB-SubCell"/>
</dbReference>
<dbReference type="PANTHER" id="PTHR27004">
    <property type="entry name" value="RECEPTOR-LIKE PROTEIN 12 ISOFORM X1"/>
    <property type="match status" value="1"/>
</dbReference>
<evidence type="ECO:0000256" key="2">
    <source>
        <dbReference type="ARBA" id="ARBA00004479"/>
    </source>
</evidence>
<keyword evidence="5" id="KW-0433">Leucine-rich repeat</keyword>
<keyword evidence="4" id="KW-1003">Cell membrane</keyword>
<evidence type="ECO:0000256" key="13">
    <source>
        <dbReference type="ARBA" id="ARBA00037847"/>
    </source>
</evidence>
<evidence type="ECO:0000256" key="9">
    <source>
        <dbReference type="ARBA" id="ARBA00022989"/>
    </source>
</evidence>
<dbReference type="SUPFAM" id="SSF52058">
    <property type="entry name" value="L domain-like"/>
    <property type="match status" value="1"/>
</dbReference>
<evidence type="ECO:0000313" key="15">
    <source>
        <dbReference type="Proteomes" id="UP001341281"/>
    </source>
</evidence>
<dbReference type="EMBL" id="CP144749">
    <property type="protein sequence ID" value="WVZ77843.1"/>
    <property type="molecule type" value="Genomic_DNA"/>
</dbReference>
<name>A0AAQ3TQ67_PASNO</name>
<dbReference type="AlphaFoldDB" id="A0AAQ3TQ67"/>
<accession>A0AAQ3TQ67</accession>
<dbReference type="Proteomes" id="UP001341281">
    <property type="component" value="Chromosome 05"/>
</dbReference>
<protein>
    <submittedName>
        <fullName evidence="14">Uncharacterized protein</fullName>
    </submittedName>
</protein>
<comment type="subcellular location">
    <subcellularLocation>
        <location evidence="1">Cell membrane</location>
    </subcellularLocation>
    <subcellularLocation>
        <location evidence="13">Endomembrane system</location>
        <topology evidence="13">Single-pass membrane protein</topology>
    </subcellularLocation>
    <subcellularLocation>
        <location evidence="2">Membrane</location>
        <topology evidence="2">Single-pass type I membrane protein</topology>
    </subcellularLocation>
</comment>
<evidence type="ECO:0000256" key="11">
    <source>
        <dbReference type="ARBA" id="ARBA00023170"/>
    </source>
</evidence>
<evidence type="ECO:0000256" key="12">
    <source>
        <dbReference type="ARBA" id="ARBA00023180"/>
    </source>
</evidence>
<evidence type="ECO:0000256" key="6">
    <source>
        <dbReference type="ARBA" id="ARBA00022626"/>
    </source>
</evidence>
<evidence type="ECO:0000256" key="1">
    <source>
        <dbReference type="ARBA" id="ARBA00004236"/>
    </source>
</evidence>
<evidence type="ECO:0000256" key="7">
    <source>
        <dbReference type="ARBA" id="ARBA00022692"/>
    </source>
</evidence>
<proteinExistence type="inferred from homology"/>
<dbReference type="FunFam" id="3.80.10.10:FF:000111">
    <property type="entry name" value="LRR receptor-like serine/threonine-protein kinase ERECTA"/>
    <property type="match status" value="1"/>
</dbReference>
<dbReference type="InterPro" id="IPR025875">
    <property type="entry name" value="Leu-rich_rpt_4"/>
</dbReference>
<keyword evidence="10" id="KW-0472">Membrane</keyword>
<organism evidence="14 15">
    <name type="scientific">Paspalum notatum var. saurae</name>
    <dbReference type="NCBI Taxonomy" id="547442"/>
    <lineage>
        <taxon>Eukaryota</taxon>
        <taxon>Viridiplantae</taxon>
        <taxon>Streptophyta</taxon>
        <taxon>Embryophyta</taxon>
        <taxon>Tracheophyta</taxon>
        <taxon>Spermatophyta</taxon>
        <taxon>Magnoliopsida</taxon>
        <taxon>Liliopsida</taxon>
        <taxon>Poales</taxon>
        <taxon>Poaceae</taxon>
        <taxon>PACMAD clade</taxon>
        <taxon>Panicoideae</taxon>
        <taxon>Andropogonodae</taxon>
        <taxon>Paspaleae</taxon>
        <taxon>Paspalinae</taxon>
        <taxon>Paspalum</taxon>
    </lineage>
</organism>
<dbReference type="Gene3D" id="3.80.10.10">
    <property type="entry name" value="Ribonuclease Inhibitor"/>
    <property type="match status" value="1"/>
</dbReference>
<keyword evidence="9" id="KW-1133">Transmembrane helix</keyword>
<comment type="similarity">
    <text evidence="3">Belongs to the RLP family.</text>
</comment>
<evidence type="ECO:0000256" key="3">
    <source>
        <dbReference type="ARBA" id="ARBA00009592"/>
    </source>
</evidence>
<evidence type="ECO:0000256" key="4">
    <source>
        <dbReference type="ARBA" id="ARBA00022475"/>
    </source>
</evidence>
<keyword evidence="8" id="KW-0677">Repeat</keyword>
<reference evidence="14 15" key="1">
    <citation type="submission" date="2024-02" db="EMBL/GenBank/DDBJ databases">
        <title>High-quality chromosome-scale genome assembly of Pensacola bahiagrass (Paspalum notatum Flugge var. saurae).</title>
        <authorList>
            <person name="Vega J.M."/>
            <person name="Podio M."/>
            <person name="Orjuela J."/>
            <person name="Siena L.A."/>
            <person name="Pessino S.C."/>
            <person name="Combes M.C."/>
            <person name="Mariac C."/>
            <person name="Albertini E."/>
            <person name="Pupilli F."/>
            <person name="Ortiz J.P.A."/>
            <person name="Leblanc O."/>
        </authorList>
    </citation>
    <scope>NUCLEOTIDE SEQUENCE [LARGE SCALE GENOMIC DNA]</scope>
    <source>
        <strain evidence="14">R1</strain>
        <tissue evidence="14">Leaf</tissue>
    </source>
</reference>
<evidence type="ECO:0000256" key="10">
    <source>
        <dbReference type="ARBA" id="ARBA00023136"/>
    </source>
</evidence>
<gene>
    <name evidence="14" type="ORF">U9M48_025658</name>
</gene>
<evidence type="ECO:0000256" key="5">
    <source>
        <dbReference type="ARBA" id="ARBA00022614"/>
    </source>
</evidence>